<feature type="compositionally biased region" description="Basic and acidic residues" evidence="1">
    <location>
        <begin position="384"/>
        <end position="394"/>
    </location>
</feature>
<dbReference type="Pfam" id="PF20684">
    <property type="entry name" value="Fung_rhodopsin"/>
    <property type="match status" value="1"/>
</dbReference>
<sequence length="394" mass="43847">MIITAAIAAPPNMSSSQRIITDNNKSPLVQVLSLMFLVIAILSCLVRTGTKLYMIKTLRVDDVLIIVATVLAACQTATIFNACEHGLGQHFEVLSTNERDVFFKSQYATNTMFIASLLCCKLSGTMSLRIMAQKSQKWIIIICEAIVGVWGATALIVNFFQCQPPIPWMYGDNDKCINLKAFWTCYSAANIITDIIIVVVMAENVLKIQTSWSKKILVMSVFGSRIFVTPAIAAQIHYSNKAFASADHSFAIWPASIAIQLVQCLAILTVCLPNFKPFLDSLESGQIRVDDLRRQGKSSSNGYPTNKPGYGKYKTKTGQSNKSHAFVSSHEHGASRTQRSEIHEMEDFGKKPRHDHETNWDGQSRSSHSSQKILIHQTWQVDIESTHDATPRQT</sequence>
<name>A0A9P7HEF3_9HYPO</name>
<evidence type="ECO:0000313" key="5">
    <source>
        <dbReference type="Proteomes" id="UP000782241"/>
    </source>
</evidence>
<accession>A0A9P7HEF3</accession>
<feature type="transmembrane region" description="Helical" evidence="2">
    <location>
        <begin position="32"/>
        <end position="50"/>
    </location>
</feature>
<keyword evidence="2" id="KW-1133">Transmembrane helix</keyword>
<feature type="domain" description="Rhodopsin" evidence="3">
    <location>
        <begin position="47"/>
        <end position="279"/>
    </location>
</feature>
<organism evidence="4 5">
    <name type="scientific">Fusarium avenaceum</name>
    <dbReference type="NCBI Taxonomy" id="40199"/>
    <lineage>
        <taxon>Eukaryota</taxon>
        <taxon>Fungi</taxon>
        <taxon>Dikarya</taxon>
        <taxon>Ascomycota</taxon>
        <taxon>Pezizomycotina</taxon>
        <taxon>Sordariomycetes</taxon>
        <taxon>Hypocreomycetidae</taxon>
        <taxon>Hypocreales</taxon>
        <taxon>Nectriaceae</taxon>
        <taxon>Fusarium</taxon>
        <taxon>Fusarium tricinctum species complex</taxon>
    </lineage>
</organism>
<protein>
    <recommendedName>
        <fullName evidence="3">Rhodopsin domain-containing protein</fullName>
    </recommendedName>
</protein>
<feature type="compositionally biased region" description="Basic and acidic residues" evidence="1">
    <location>
        <begin position="329"/>
        <end position="359"/>
    </location>
</feature>
<evidence type="ECO:0000256" key="2">
    <source>
        <dbReference type="SAM" id="Phobius"/>
    </source>
</evidence>
<feature type="transmembrane region" description="Helical" evidence="2">
    <location>
        <begin position="62"/>
        <end position="87"/>
    </location>
</feature>
<dbReference type="AlphaFoldDB" id="A0A9P7HEF3"/>
<dbReference type="PANTHER" id="PTHR38794:SF1">
    <property type="entry name" value="INTEGRAL MEMBRANE PROTEIN"/>
    <property type="match status" value="1"/>
</dbReference>
<evidence type="ECO:0000256" key="1">
    <source>
        <dbReference type="SAM" id="MobiDB-lite"/>
    </source>
</evidence>
<comment type="caution">
    <text evidence="4">The sequence shown here is derived from an EMBL/GenBank/DDBJ whole genome shotgun (WGS) entry which is preliminary data.</text>
</comment>
<keyword evidence="2" id="KW-0812">Transmembrane</keyword>
<feature type="transmembrane region" description="Helical" evidence="2">
    <location>
        <begin position="181"/>
        <end position="204"/>
    </location>
</feature>
<feature type="region of interest" description="Disordered" evidence="1">
    <location>
        <begin position="293"/>
        <end position="394"/>
    </location>
</feature>
<gene>
    <name evidence="4" type="ORF">KAF25_008642</name>
</gene>
<reference evidence="4" key="1">
    <citation type="submission" date="2021-04" db="EMBL/GenBank/DDBJ databases">
        <title>Draft genome of Fusarium avenaceum strain F156N33, isolated from an atmospheric sample in Virginia.</title>
        <authorList>
            <person name="Yang S."/>
            <person name="Vinatzer B.A."/>
            <person name="Coleman J."/>
        </authorList>
    </citation>
    <scope>NUCLEOTIDE SEQUENCE</scope>
    <source>
        <strain evidence="4">F156N33</strain>
    </source>
</reference>
<keyword evidence="2" id="KW-0472">Membrane</keyword>
<keyword evidence="5" id="KW-1185">Reference proteome</keyword>
<feature type="compositionally biased region" description="Low complexity" evidence="1">
    <location>
        <begin position="309"/>
        <end position="318"/>
    </location>
</feature>
<feature type="transmembrane region" description="Helical" evidence="2">
    <location>
        <begin position="138"/>
        <end position="161"/>
    </location>
</feature>
<feature type="compositionally biased region" description="Polar residues" evidence="1">
    <location>
        <begin position="360"/>
        <end position="380"/>
    </location>
</feature>
<dbReference type="Proteomes" id="UP000782241">
    <property type="component" value="Unassembled WGS sequence"/>
</dbReference>
<evidence type="ECO:0000259" key="3">
    <source>
        <dbReference type="Pfam" id="PF20684"/>
    </source>
</evidence>
<dbReference type="EMBL" id="JAGPUO010000002">
    <property type="protein sequence ID" value="KAG5664908.1"/>
    <property type="molecule type" value="Genomic_DNA"/>
</dbReference>
<feature type="transmembrane region" description="Helical" evidence="2">
    <location>
        <begin position="216"/>
        <end position="238"/>
    </location>
</feature>
<evidence type="ECO:0000313" key="4">
    <source>
        <dbReference type="EMBL" id="KAG5664908.1"/>
    </source>
</evidence>
<proteinExistence type="predicted"/>
<feature type="transmembrane region" description="Helical" evidence="2">
    <location>
        <begin position="250"/>
        <end position="272"/>
    </location>
</feature>
<dbReference type="PANTHER" id="PTHR38794">
    <property type="entry name" value="INTEGRAL MEMBRANE PROTEIN"/>
    <property type="match status" value="1"/>
</dbReference>
<dbReference type="InterPro" id="IPR049326">
    <property type="entry name" value="Rhodopsin_dom_fungi"/>
</dbReference>